<dbReference type="Proteomes" id="UP001060085">
    <property type="component" value="Linkage Group LG05"/>
</dbReference>
<sequence>MRGPLGPVIGRYPSSDGDAQMGNGIIKHNRKCRDVVFLVIFIAFWVAMIVNSSFGFNQGNPLRLTYGLDYKGNVCGDRHGDPDLRELELRYWLNPNQVYQSSLKNSQDKLENARSICLMDCPFPSEDSLDWVCDYPEGDIRMSVDDWIDRNYDYFADLTPELRNTSLQLQGPCYPVIFPSVNVYWSCQFIARASNVSLRHWQQMGGVTIVEDLAIDKSIHRSINSRSAVLKRYVADVGKSWPVLIVCGGILPLFLSIIWLLMIRYFVAGMPWITVIVFNILTVSVTMFYYLKAGWIGNDAISPIIGEHDPYYRVSARELGHLHAAAVLMTVVMIVAFLSSIAIVRRILMATSVLKVAAKVIGEVHALIIFPVIPYAILAIFYMFWLSAALNLFSSGRITENSCNINCCAYDLKAKKVSCDSCCGYSIQYTPHIAAAILFHLFGCYWATQFFVACSSTVLAGSVASYYWARGETPQEIPFLPVFGSMKRLMRYSLGSVAVGSLIVSFVESIRFILEALRRKLKVSNSMPESWIGRVLYHTSQFWLKCIGWIIKSVNRNAYIMIAITGKGFFKASEIATELIISNILRIGKVNVIGDVILFLGKLSVSLTSALFAFLMLDTHKYKSSHNKISSPLLPVLACWSLGYVVATLFFGVVEMSIDTIILSFCQDSEEHQGTAQYAPPLLIETLSDQNEMQRLTQ</sequence>
<accession>A0ACC0APF0</accession>
<name>A0ACC0APF0_CATRO</name>
<proteinExistence type="predicted"/>
<organism evidence="1 2">
    <name type="scientific">Catharanthus roseus</name>
    <name type="common">Madagascar periwinkle</name>
    <name type="synonym">Vinca rosea</name>
    <dbReference type="NCBI Taxonomy" id="4058"/>
    <lineage>
        <taxon>Eukaryota</taxon>
        <taxon>Viridiplantae</taxon>
        <taxon>Streptophyta</taxon>
        <taxon>Embryophyta</taxon>
        <taxon>Tracheophyta</taxon>
        <taxon>Spermatophyta</taxon>
        <taxon>Magnoliopsida</taxon>
        <taxon>eudicotyledons</taxon>
        <taxon>Gunneridae</taxon>
        <taxon>Pentapetalae</taxon>
        <taxon>asterids</taxon>
        <taxon>lamiids</taxon>
        <taxon>Gentianales</taxon>
        <taxon>Apocynaceae</taxon>
        <taxon>Rauvolfioideae</taxon>
        <taxon>Vinceae</taxon>
        <taxon>Catharanthinae</taxon>
        <taxon>Catharanthus</taxon>
    </lineage>
</organism>
<dbReference type="EMBL" id="CM044705">
    <property type="protein sequence ID" value="KAI5662606.1"/>
    <property type="molecule type" value="Genomic_DNA"/>
</dbReference>
<keyword evidence="2" id="KW-1185">Reference proteome</keyword>
<evidence type="ECO:0000313" key="2">
    <source>
        <dbReference type="Proteomes" id="UP001060085"/>
    </source>
</evidence>
<reference evidence="2" key="1">
    <citation type="journal article" date="2023" name="Nat. Plants">
        <title>Single-cell RNA sequencing provides a high-resolution roadmap for understanding the multicellular compartmentation of specialized metabolism.</title>
        <authorList>
            <person name="Sun S."/>
            <person name="Shen X."/>
            <person name="Li Y."/>
            <person name="Li Y."/>
            <person name="Wang S."/>
            <person name="Li R."/>
            <person name="Zhang H."/>
            <person name="Shen G."/>
            <person name="Guo B."/>
            <person name="Wei J."/>
            <person name="Xu J."/>
            <person name="St-Pierre B."/>
            <person name="Chen S."/>
            <person name="Sun C."/>
        </authorList>
    </citation>
    <scope>NUCLEOTIDE SEQUENCE [LARGE SCALE GENOMIC DNA]</scope>
</reference>
<protein>
    <submittedName>
        <fullName evidence="1">Uncharacterized protein</fullName>
    </submittedName>
</protein>
<gene>
    <name evidence="1" type="ORF">M9H77_21929</name>
</gene>
<comment type="caution">
    <text evidence="1">The sequence shown here is derived from an EMBL/GenBank/DDBJ whole genome shotgun (WGS) entry which is preliminary data.</text>
</comment>
<evidence type="ECO:0000313" key="1">
    <source>
        <dbReference type="EMBL" id="KAI5662606.1"/>
    </source>
</evidence>